<accession>X1UM85</accession>
<dbReference type="AlphaFoldDB" id="X1UM85"/>
<evidence type="ECO:0000313" key="1">
    <source>
        <dbReference type="EMBL" id="GAJ18583.1"/>
    </source>
</evidence>
<comment type="caution">
    <text evidence="1">The sequence shown here is derived from an EMBL/GenBank/DDBJ whole genome shotgun (WGS) entry which is preliminary data.</text>
</comment>
<reference evidence="1" key="1">
    <citation type="journal article" date="2014" name="Front. Microbiol.">
        <title>High frequency of phylogenetically diverse reductive dehalogenase-homologous genes in deep subseafloor sedimentary metagenomes.</title>
        <authorList>
            <person name="Kawai M."/>
            <person name="Futagami T."/>
            <person name="Toyoda A."/>
            <person name="Takaki Y."/>
            <person name="Nishi S."/>
            <person name="Hori S."/>
            <person name="Arai W."/>
            <person name="Tsubouchi T."/>
            <person name="Morono Y."/>
            <person name="Uchiyama I."/>
            <person name="Ito T."/>
            <person name="Fujiyama A."/>
            <person name="Inagaki F."/>
            <person name="Takami H."/>
        </authorList>
    </citation>
    <scope>NUCLEOTIDE SEQUENCE</scope>
    <source>
        <strain evidence="1">Expedition CK06-06</strain>
    </source>
</reference>
<gene>
    <name evidence="1" type="ORF">S12H4_54972</name>
</gene>
<name>X1UM85_9ZZZZ</name>
<dbReference type="EMBL" id="BARW01035206">
    <property type="protein sequence ID" value="GAJ18583.1"/>
    <property type="molecule type" value="Genomic_DNA"/>
</dbReference>
<feature type="non-terminal residue" evidence="1">
    <location>
        <position position="1"/>
    </location>
</feature>
<proteinExistence type="predicted"/>
<protein>
    <submittedName>
        <fullName evidence="1">Uncharacterized protein</fullName>
    </submittedName>
</protein>
<organism evidence="1">
    <name type="scientific">marine sediment metagenome</name>
    <dbReference type="NCBI Taxonomy" id="412755"/>
    <lineage>
        <taxon>unclassified sequences</taxon>
        <taxon>metagenomes</taxon>
        <taxon>ecological metagenomes</taxon>
    </lineage>
</organism>
<sequence length="138" mass="16156">LLESTVTIPIDIFRFPSVNKKNDTAYSKDRLEEFQREIFLILEHVGYKIIPMERCPFEAVSKDRNMVLLTCVHKYNKKMVKKAQIVGSISKITEKHAVLFTDRETGKTNVEGTPIIRRKELKKIRDPEEIIELIIERI</sequence>